<dbReference type="HOGENOM" id="CLU_609887_0_0_1"/>
<dbReference type="InterPro" id="IPR011600">
    <property type="entry name" value="Pept_C14_caspase"/>
</dbReference>
<dbReference type="OrthoDB" id="3223806at2759"/>
<feature type="compositionally biased region" description="Polar residues" evidence="2">
    <location>
        <begin position="9"/>
        <end position="25"/>
    </location>
</feature>
<dbReference type="InterPro" id="IPR050452">
    <property type="entry name" value="Metacaspase"/>
</dbReference>
<feature type="domain" description="Peptidase C14 caspase" evidence="3">
    <location>
        <begin position="32"/>
        <end position="319"/>
    </location>
</feature>
<evidence type="ECO:0000256" key="2">
    <source>
        <dbReference type="SAM" id="MobiDB-lite"/>
    </source>
</evidence>
<dbReference type="Pfam" id="PF00656">
    <property type="entry name" value="Peptidase_C14"/>
    <property type="match status" value="1"/>
</dbReference>
<evidence type="ECO:0000313" key="5">
    <source>
        <dbReference type="Proteomes" id="UP000053257"/>
    </source>
</evidence>
<keyword evidence="5" id="KW-1185">Reference proteome</keyword>
<gene>
    <name evidence="4" type="ORF">PHLGIDRAFT_129342</name>
</gene>
<dbReference type="GO" id="GO:0004197">
    <property type="term" value="F:cysteine-type endopeptidase activity"/>
    <property type="evidence" value="ECO:0007669"/>
    <property type="project" value="InterPro"/>
</dbReference>
<dbReference type="PANTHER" id="PTHR48104:SF30">
    <property type="entry name" value="METACASPASE-1"/>
    <property type="match status" value="1"/>
</dbReference>
<dbReference type="PANTHER" id="PTHR48104">
    <property type="entry name" value="METACASPASE-4"/>
    <property type="match status" value="1"/>
</dbReference>
<reference evidence="4 5" key="1">
    <citation type="journal article" date="2014" name="PLoS Genet.">
        <title>Analysis of the Phlebiopsis gigantea genome, transcriptome and secretome provides insight into its pioneer colonization strategies of wood.</title>
        <authorList>
            <person name="Hori C."/>
            <person name="Ishida T."/>
            <person name="Igarashi K."/>
            <person name="Samejima M."/>
            <person name="Suzuki H."/>
            <person name="Master E."/>
            <person name="Ferreira P."/>
            <person name="Ruiz-Duenas F.J."/>
            <person name="Held B."/>
            <person name="Canessa P."/>
            <person name="Larrondo L.F."/>
            <person name="Schmoll M."/>
            <person name="Druzhinina I.S."/>
            <person name="Kubicek C.P."/>
            <person name="Gaskell J.A."/>
            <person name="Kersten P."/>
            <person name="St John F."/>
            <person name="Glasner J."/>
            <person name="Sabat G."/>
            <person name="Splinter BonDurant S."/>
            <person name="Syed K."/>
            <person name="Yadav J."/>
            <person name="Mgbeahuruike A.C."/>
            <person name="Kovalchuk A."/>
            <person name="Asiegbu F.O."/>
            <person name="Lackner G."/>
            <person name="Hoffmeister D."/>
            <person name="Rencoret J."/>
            <person name="Gutierrez A."/>
            <person name="Sun H."/>
            <person name="Lindquist E."/>
            <person name="Barry K."/>
            <person name="Riley R."/>
            <person name="Grigoriev I.V."/>
            <person name="Henrissat B."/>
            <person name="Kues U."/>
            <person name="Berka R.M."/>
            <person name="Martinez A.T."/>
            <person name="Covert S.F."/>
            <person name="Blanchette R.A."/>
            <person name="Cullen D."/>
        </authorList>
    </citation>
    <scope>NUCLEOTIDE SEQUENCE [LARGE SCALE GENOMIC DNA]</scope>
    <source>
        <strain evidence="4 5">11061_1 CR5-6</strain>
    </source>
</reference>
<evidence type="ECO:0000256" key="1">
    <source>
        <dbReference type="ARBA" id="ARBA00009005"/>
    </source>
</evidence>
<evidence type="ECO:0000259" key="3">
    <source>
        <dbReference type="Pfam" id="PF00656"/>
    </source>
</evidence>
<dbReference type="EMBL" id="KN840565">
    <property type="protein sequence ID" value="KIP04712.1"/>
    <property type="molecule type" value="Genomic_DNA"/>
</dbReference>
<protein>
    <recommendedName>
        <fullName evidence="3">Peptidase C14 caspase domain-containing protein</fullName>
    </recommendedName>
</protein>
<accession>A0A0C3S3Z3</accession>
<dbReference type="Gene3D" id="3.40.50.12660">
    <property type="match status" value="1"/>
</dbReference>
<dbReference type="GO" id="GO:0006508">
    <property type="term" value="P:proteolysis"/>
    <property type="evidence" value="ECO:0007669"/>
    <property type="project" value="InterPro"/>
</dbReference>
<dbReference type="Proteomes" id="UP000053257">
    <property type="component" value="Unassembled WGS sequence"/>
</dbReference>
<organism evidence="4 5">
    <name type="scientific">Phlebiopsis gigantea (strain 11061_1 CR5-6)</name>
    <name type="common">White-rot fungus</name>
    <name type="synonym">Peniophora gigantea</name>
    <dbReference type="NCBI Taxonomy" id="745531"/>
    <lineage>
        <taxon>Eukaryota</taxon>
        <taxon>Fungi</taxon>
        <taxon>Dikarya</taxon>
        <taxon>Basidiomycota</taxon>
        <taxon>Agaricomycotina</taxon>
        <taxon>Agaricomycetes</taxon>
        <taxon>Polyporales</taxon>
        <taxon>Phanerochaetaceae</taxon>
        <taxon>Phlebiopsis</taxon>
    </lineage>
</organism>
<comment type="similarity">
    <text evidence="1">Belongs to the peptidase C14B family.</text>
</comment>
<feature type="region of interest" description="Disordered" evidence="2">
    <location>
        <begin position="1"/>
        <end position="29"/>
    </location>
</feature>
<proteinExistence type="inferred from homology"/>
<dbReference type="GO" id="GO:0005737">
    <property type="term" value="C:cytoplasm"/>
    <property type="evidence" value="ECO:0007669"/>
    <property type="project" value="TreeGrafter"/>
</dbReference>
<name>A0A0C3S3Z3_PHLG1</name>
<evidence type="ECO:0000313" key="4">
    <source>
        <dbReference type="EMBL" id="KIP04712.1"/>
    </source>
</evidence>
<sequence length="406" mass="46128">MNLRARTRAATQTQLQGESSPLSTPTRDRTRDKALLIGIEYRWHQGYDEVTALSNPHKDVQLLKTFLIEHEGYLEQNITVLVDGTEDQLMEPSRANILREIDSFVADMREGDRRVFFFGGHGTQLLNRTGSELDGKDEAILTSRHCGWPVDEKNKPLPNDTELLDVQLHSDHPHYQKLRGVIVDNELRKYLVNRLPAGSQLVAFFDTCHSATMLDLDSVTWKRRATNVVAVVPKGYKLIRNGIRSATFTQLSPAALVPKSIPGKKLLIRSLKRNQDLPPTPRSKSWVQKGVPNVSHGIEQPAVISFSSAEDDQSTWDTSVTMITVVIDYLKRDSAHERNRTPRDLELYLRGELEKSRIQSFRAKASLNPLKYTPARCQRLIVKLMKMQVPRANSLNVKDLKEPLRL</sequence>
<dbReference type="AlphaFoldDB" id="A0A0C3S3Z3"/>